<dbReference type="InterPro" id="IPR036388">
    <property type="entry name" value="WH-like_DNA-bd_sf"/>
</dbReference>
<dbReference type="PRINTS" id="PR00039">
    <property type="entry name" value="HTHLYSR"/>
</dbReference>
<evidence type="ECO:0000313" key="7">
    <source>
        <dbReference type="Proteomes" id="UP001165287"/>
    </source>
</evidence>
<dbReference type="Gene3D" id="3.40.190.290">
    <property type="match status" value="1"/>
</dbReference>
<reference evidence="6" key="1">
    <citation type="submission" date="2024-05" db="EMBL/GenBank/DDBJ databases">
        <title>Metabacillus sp. nov., isolated from the rhizosphere soil of tomato plants.</title>
        <authorList>
            <person name="Ma R."/>
        </authorList>
    </citation>
    <scope>NUCLEOTIDE SEQUENCE</scope>
    <source>
        <strain evidence="6">DBTR6</strain>
    </source>
</reference>
<dbReference type="PANTHER" id="PTHR30419">
    <property type="entry name" value="HTH-TYPE TRANSCRIPTIONAL REGULATOR YBHD"/>
    <property type="match status" value="1"/>
</dbReference>
<evidence type="ECO:0000256" key="1">
    <source>
        <dbReference type="ARBA" id="ARBA00009437"/>
    </source>
</evidence>
<dbReference type="PROSITE" id="PS50931">
    <property type="entry name" value="HTH_LYSR"/>
    <property type="match status" value="1"/>
</dbReference>
<dbReference type="EMBL" id="JAIQUM010000047">
    <property type="protein sequence ID" value="MBZ5752135.1"/>
    <property type="molecule type" value="Genomic_DNA"/>
</dbReference>
<evidence type="ECO:0000256" key="2">
    <source>
        <dbReference type="ARBA" id="ARBA00023015"/>
    </source>
</evidence>
<dbReference type="Gene3D" id="1.10.10.10">
    <property type="entry name" value="Winged helix-like DNA-binding domain superfamily/Winged helix DNA-binding domain"/>
    <property type="match status" value="1"/>
</dbReference>
<dbReference type="SUPFAM" id="SSF46785">
    <property type="entry name" value="Winged helix' DNA-binding domain"/>
    <property type="match status" value="1"/>
</dbReference>
<accession>A0ABS7UUZ8</accession>
<keyword evidence="4" id="KW-0804">Transcription</keyword>
<dbReference type="SUPFAM" id="SSF53850">
    <property type="entry name" value="Periplasmic binding protein-like II"/>
    <property type="match status" value="1"/>
</dbReference>
<organism evidence="6 7">
    <name type="scientific">Metabacillus rhizolycopersici</name>
    <dbReference type="NCBI Taxonomy" id="2875709"/>
    <lineage>
        <taxon>Bacteria</taxon>
        <taxon>Bacillati</taxon>
        <taxon>Bacillota</taxon>
        <taxon>Bacilli</taxon>
        <taxon>Bacillales</taxon>
        <taxon>Bacillaceae</taxon>
        <taxon>Metabacillus</taxon>
    </lineage>
</organism>
<dbReference type="RefSeq" id="WP_224140596.1">
    <property type="nucleotide sequence ID" value="NZ_JAIQUM010000047.1"/>
</dbReference>
<dbReference type="InterPro" id="IPR005119">
    <property type="entry name" value="LysR_subst-bd"/>
</dbReference>
<dbReference type="Pfam" id="PF00126">
    <property type="entry name" value="HTH_1"/>
    <property type="match status" value="1"/>
</dbReference>
<dbReference type="Pfam" id="PF03466">
    <property type="entry name" value="LysR_substrate"/>
    <property type="match status" value="1"/>
</dbReference>
<evidence type="ECO:0000256" key="3">
    <source>
        <dbReference type="ARBA" id="ARBA00023125"/>
    </source>
</evidence>
<gene>
    <name evidence="6" type="ORF">K9V48_18235</name>
</gene>
<evidence type="ECO:0000313" key="6">
    <source>
        <dbReference type="EMBL" id="MBZ5752135.1"/>
    </source>
</evidence>
<dbReference type="Proteomes" id="UP001165287">
    <property type="component" value="Unassembled WGS sequence"/>
</dbReference>
<keyword evidence="2" id="KW-0805">Transcription regulation</keyword>
<dbReference type="InterPro" id="IPR000847">
    <property type="entry name" value="LysR_HTH_N"/>
</dbReference>
<dbReference type="CDD" id="cd08438">
    <property type="entry name" value="PBP2_CidR"/>
    <property type="match status" value="1"/>
</dbReference>
<proteinExistence type="inferred from homology"/>
<dbReference type="InterPro" id="IPR036390">
    <property type="entry name" value="WH_DNA-bd_sf"/>
</dbReference>
<name>A0ABS7UUZ8_9BACI</name>
<dbReference type="InterPro" id="IPR050950">
    <property type="entry name" value="HTH-type_LysR_regulators"/>
</dbReference>
<sequence length="293" mass="33087">MELRDIKSFIGVADHKSFTKAAEHSYLSQPSLSKAVKKLEDELHVELFDRSTRYLRLTDAGQIVYTQGKKTLAALTELTTLLDELTDGEAGEIKMGVPPLIGTLFFPKIARLFHEQYPNVTLELIEMGAKIIEQLVKEGQIDVGLIVLPVDETAFNIYPFITDDFVLYVHQDHPLARKNAVSLSELKDEKFIVFSEHFSLHDHIINACKEAGFTPSISYESSQWDLILELVASKLGIALLPNSIFEKQNNPSIKTIPLQAPSLLWKLGVITKKESYHSFALRRLLEIIKKDLN</sequence>
<evidence type="ECO:0000256" key="4">
    <source>
        <dbReference type="ARBA" id="ARBA00023163"/>
    </source>
</evidence>
<evidence type="ECO:0000259" key="5">
    <source>
        <dbReference type="PROSITE" id="PS50931"/>
    </source>
</evidence>
<feature type="domain" description="HTH lysR-type" evidence="5">
    <location>
        <begin position="1"/>
        <end position="58"/>
    </location>
</feature>
<comment type="caution">
    <text evidence="6">The sequence shown here is derived from an EMBL/GenBank/DDBJ whole genome shotgun (WGS) entry which is preliminary data.</text>
</comment>
<keyword evidence="3" id="KW-0238">DNA-binding</keyword>
<comment type="similarity">
    <text evidence="1">Belongs to the LysR transcriptional regulatory family.</text>
</comment>
<keyword evidence="7" id="KW-1185">Reference proteome</keyword>
<protein>
    <submittedName>
        <fullName evidence="6">LysR family transcriptional regulator</fullName>
    </submittedName>
</protein>
<dbReference type="PANTHER" id="PTHR30419:SF8">
    <property type="entry name" value="NITROGEN ASSIMILATION TRANSCRIPTIONAL ACTIVATOR-RELATED"/>
    <property type="match status" value="1"/>
</dbReference>